<keyword evidence="3 12" id="KW-0808">Transferase</keyword>
<keyword evidence="2 12" id="KW-0639">Primosome</keyword>
<evidence type="ECO:0000256" key="9">
    <source>
        <dbReference type="ARBA" id="ARBA00022842"/>
    </source>
</evidence>
<keyword evidence="1 12" id="KW-0240">DNA-directed RNA polymerase</keyword>
<comment type="function">
    <text evidence="12">RNA polymerase that catalyzes the synthesis of short RNA molecules used as primers for DNA polymerase during DNA replication.</text>
</comment>
<dbReference type="CDD" id="cd03364">
    <property type="entry name" value="TOPRIM_DnaG_primases"/>
    <property type="match status" value="1"/>
</dbReference>
<dbReference type="InterPro" id="IPR002694">
    <property type="entry name" value="Znf_CHC2"/>
</dbReference>
<evidence type="ECO:0000256" key="3">
    <source>
        <dbReference type="ARBA" id="ARBA00022679"/>
    </source>
</evidence>
<comment type="similarity">
    <text evidence="12">Belongs to the DnaG primase family.</text>
</comment>
<evidence type="ECO:0000256" key="1">
    <source>
        <dbReference type="ARBA" id="ARBA00022478"/>
    </source>
</evidence>
<dbReference type="InterPro" id="IPR006295">
    <property type="entry name" value="DNA_primase_DnaG"/>
</dbReference>
<comment type="catalytic activity">
    <reaction evidence="12">
        <text>ssDNA + n NTP = ssDNA/pppN(pN)n-1 hybrid + (n-1) diphosphate.</text>
        <dbReference type="EC" id="2.7.7.101"/>
    </reaction>
</comment>
<dbReference type="Pfam" id="PF08275">
    <property type="entry name" value="DNAG_N"/>
    <property type="match status" value="1"/>
</dbReference>
<comment type="subunit">
    <text evidence="12">Monomer. Interacts with DnaB.</text>
</comment>
<dbReference type="NCBIfam" id="TIGR01391">
    <property type="entry name" value="dnaG"/>
    <property type="match status" value="1"/>
</dbReference>
<evidence type="ECO:0000256" key="10">
    <source>
        <dbReference type="ARBA" id="ARBA00023125"/>
    </source>
</evidence>
<dbReference type="PROSITE" id="PS50880">
    <property type="entry name" value="TOPRIM"/>
    <property type="match status" value="1"/>
</dbReference>
<accession>A0ABR7J166</accession>
<sequence length="1148" mass="131713">MKFLKQSSIDAVLDEALVYNVVAATEELKKQGSNYFCLSPFVSEKTPSFCVNPVKNFFYDNAAGFGGNAINFLMKKHSSISFFEAVEKAAEICGIPLEYEERSEDQKRLDDEDQAMKKMAEFANKEYQKQFAKLPADSWAKKMIYEERNYTEEIVSAFMIGFAPEEPRNLISTQAINNGFFEIAKTLGLSKTSNNVSYDFFRNRLIFPIHNDKGIVVGFGGRRSNDEKDKEYAKYLNSPESKLYLKEKLLFGLYQAKRSIVVAEKAVIMEGYTDVIAAHQAGLTISVATCGTSLSDFHARLLSRFCKHVILFRDGDKAGLRAIHRDIDILLKFGFKVEVVICPDGEDPDSLAKQCNLPDFVEKHKQDAIIWKAKFLKEESKNSEIPTLIKELERFKDTAISDLYAGLVPETNEAYKNANPVEKAQLKRENAALHKKIDALEKEHKANIEELPKFEPELVAQAVESMSNTLFLVQNQIVQEHYVKMVAKILDQKPLTISSFINTIKTETERKKSEQLKTSDEKENKLLRLPEGGKKDQFLQDRFCEIGESYHFVGKAGEFFEGTNFVVIPLFHIDGNAENKRLCEVKNVHGHKRLIDFDSVDIINFTKFKERLIREGNFFWEPGTQNEHFLLVSRKLVNEFITASEIKTLGHQKEGFFAFADGVFHNDDFLKVNKYGIVHVEGLEKGTSEYKSDVQHFYSPSHSEIYKSAREDDDPYENDRHFVYKIAPISLDQWMMQMVKVFGDKGKLGVAFCIAANFRDLFLANWKYFPLMGGFGQRDSGKSGFGNCLQSFFYYNLPALEINTSTIVGISRRLSRVKNSVVFFDEYRDDIDEDKHQQLKGGWNGIGREKGKGADTNRTASDKINSAIYYAGQYLPTRDDGALPSRSIICNFEQKERSIEEKEEYNKLMNWNKNGISSFVLNVLKHRKYMASEIVKTYSETMKDLKNSLKDQENIQNRILENYLCLLVVVRLLQGKMNFPFTYDEYFELTRQSIIDNSDTISDSDGLASFWRVIEYLTTPGSQKQIKEGDDYQISIDAVVNVVPKKGEKLAWKNTNGDKILYLNFSKVHQDYHKEVTKRQGEEVIHETTIRNYLKSKKYFIGLFASKRMGDRTPSGYAFNYSMMERLGIVNLHDSTDDQTTFFLPEEK</sequence>
<keyword evidence="10 12" id="KW-0238">DNA-binding</keyword>
<feature type="coiled-coil region" evidence="13">
    <location>
        <begin position="423"/>
        <end position="450"/>
    </location>
</feature>
<gene>
    <name evidence="12 15" type="primary">dnaG</name>
    <name evidence="15" type="ORF">H8R27_12890</name>
</gene>
<evidence type="ECO:0000256" key="12">
    <source>
        <dbReference type="HAMAP-Rule" id="MF_00974"/>
    </source>
</evidence>
<dbReference type="EC" id="2.7.7.101" evidence="12"/>
<dbReference type="SMART" id="SM00493">
    <property type="entry name" value="TOPRIM"/>
    <property type="match status" value="1"/>
</dbReference>
<keyword evidence="7" id="KW-0863">Zinc-finger</keyword>
<dbReference type="InterPro" id="IPR050219">
    <property type="entry name" value="DnaG_primase"/>
</dbReference>
<dbReference type="SUPFAM" id="SSF56731">
    <property type="entry name" value="DNA primase core"/>
    <property type="match status" value="1"/>
</dbReference>
<keyword evidence="9" id="KW-0460">Magnesium</keyword>
<evidence type="ECO:0000256" key="6">
    <source>
        <dbReference type="ARBA" id="ARBA00022723"/>
    </source>
</evidence>
<evidence type="ECO:0000256" key="5">
    <source>
        <dbReference type="ARBA" id="ARBA00022705"/>
    </source>
</evidence>
<comment type="caution">
    <text evidence="15">The sequence shown here is derived from an EMBL/GenBank/DDBJ whole genome shotgun (WGS) entry which is preliminary data.</text>
</comment>
<comment type="caution">
    <text evidence="12">Lacks conserved residue(s) required for the propagation of feature annotation.</text>
</comment>
<dbReference type="Pfam" id="PF01807">
    <property type="entry name" value="Zn_ribbon_DnaG"/>
    <property type="match status" value="1"/>
</dbReference>
<keyword evidence="5 12" id="KW-0235">DNA replication</keyword>
<dbReference type="Gene3D" id="3.40.1360.10">
    <property type="match status" value="1"/>
</dbReference>
<evidence type="ECO:0000256" key="2">
    <source>
        <dbReference type="ARBA" id="ARBA00022515"/>
    </source>
</evidence>
<dbReference type="InterPro" id="IPR013264">
    <property type="entry name" value="DNAG_N"/>
</dbReference>
<dbReference type="SMART" id="SM00400">
    <property type="entry name" value="ZnF_CHCC"/>
    <property type="match status" value="1"/>
</dbReference>
<evidence type="ECO:0000256" key="8">
    <source>
        <dbReference type="ARBA" id="ARBA00022833"/>
    </source>
</evidence>
<dbReference type="InterPro" id="IPR036977">
    <property type="entry name" value="DNA_primase_Znf_CHC2"/>
</dbReference>
<evidence type="ECO:0000313" key="16">
    <source>
        <dbReference type="Proteomes" id="UP000605990"/>
    </source>
</evidence>
<dbReference type="PANTHER" id="PTHR30313">
    <property type="entry name" value="DNA PRIMASE"/>
    <property type="match status" value="1"/>
</dbReference>
<dbReference type="PANTHER" id="PTHR30313:SF2">
    <property type="entry name" value="DNA PRIMASE"/>
    <property type="match status" value="1"/>
</dbReference>
<dbReference type="InterPro" id="IPR034151">
    <property type="entry name" value="TOPRIM_DnaG_bac"/>
</dbReference>
<dbReference type="InterPro" id="IPR006171">
    <property type="entry name" value="TOPRIM_dom"/>
</dbReference>
<proteinExistence type="inferred from homology"/>
<dbReference type="Gene3D" id="3.90.980.10">
    <property type="entry name" value="DNA primase, catalytic core, N-terminal domain"/>
    <property type="match status" value="1"/>
</dbReference>
<keyword evidence="8" id="KW-0862">Zinc</keyword>
<protein>
    <recommendedName>
        <fullName evidence="12">DNA primase</fullName>
        <ecNumber evidence="12">2.7.7.101</ecNumber>
    </recommendedName>
</protein>
<evidence type="ECO:0000313" key="15">
    <source>
        <dbReference type="EMBL" id="MBC5835785.1"/>
    </source>
</evidence>
<dbReference type="HAMAP" id="MF_00974">
    <property type="entry name" value="DNA_primase_DnaG"/>
    <property type="match status" value="1"/>
</dbReference>
<keyword evidence="11 12" id="KW-0804">Transcription</keyword>
<keyword evidence="4 12" id="KW-0548">Nucleotidyltransferase</keyword>
<dbReference type="InterPro" id="IPR030846">
    <property type="entry name" value="DnaG_bac"/>
</dbReference>
<dbReference type="InterPro" id="IPR037068">
    <property type="entry name" value="DNA_primase_core_N_sf"/>
</dbReference>
<dbReference type="Gene3D" id="3.90.580.10">
    <property type="entry name" value="Zinc finger, CHC2-type domain"/>
    <property type="match status" value="1"/>
</dbReference>
<evidence type="ECO:0000256" key="11">
    <source>
        <dbReference type="ARBA" id="ARBA00023163"/>
    </source>
</evidence>
<evidence type="ECO:0000259" key="14">
    <source>
        <dbReference type="PROSITE" id="PS50880"/>
    </source>
</evidence>
<dbReference type="EMBL" id="JACRUN010000008">
    <property type="protein sequence ID" value="MBC5835785.1"/>
    <property type="molecule type" value="Genomic_DNA"/>
</dbReference>
<feature type="domain" description="Toprim" evidence="14">
    <location>
        <begin position="264"/>
        <end position="345"/>
    </location>
</feature>
<dbReference type="RefSeq" id="WP_166125532.1">
    <property type="nucleotide sequence ID" value="NZ_JAANOQ010000002.1"/>
</dbReference>
<evidence type="ECO:0000256" key="13">
    <source>
        <dbReference type="SAM" id="Coils"/>
    </source>
</evidence>
<evidence type="ECO:0000256" key="4">
    <source>
        <dbReference type="ARBA" id="ARBA00022695"/>
    </source>
</evidence>
<keyword evidence="16" id="KW-1185">Reference proteome</keyword>
<feature type="coiled-coil region" evidence="13">
    <location>
        <begin position="935"/>
        <end position="962"/>
    </location>
</feature>
<keyword evidence="13" id="KW-0175">Coiled coil</keyword>
<dbReference type="SUPFAM" id="SSF57783">
    <property type="entry name" value="Zinc beta-ribbon"/>
    <property type="match status" value="1"/>
</dbReference>
<keyword evidence="6" id="KW-0479">Metal-binding</keyword>
<dbReference type="Pfam" id="PF13155">
    <property type="entry name" value="Toprim_2"/>
    <property type="match status" value="1"/>
</dbReference>
<dbReference type="Proteomes" id="UP000605990">
    <property type="component" value="Unassembled WGS sequence"/>
</dbReference>
<organism evidence="15 16">
    <name type="scientific">Flavobacterium bernardetii</name>
    <dbReference type="NCBI Taxonomy" id="2813823"/>
    <lineage>
        <taxon>Bacteria</taxon>
        <taxon>Pseudomonadati</taxon>
        <taxon>Bacteroidota</taxon>
        <taxon>Flavobacteriia</taxon>
        <taxon>Flavobacteriales</taxon>
        <taxon>Flavobacteriaceae</taxon>
        <taxon>Flavobacterium</taxon>
    </lineage>
</organism>
<reference evidence="15 16" key="1">
    <citation type="submission" date="2020-08" db="EMBL/GenBank/DDBJ databases">
        <title>Description of novel Flavobacterium F-408 isolate.</title>
        <authorList>
            <person name="Saticioglu I.B."/>
            <person name="Duman M."/>
            <person name="Altun S."/>
        </authorList>
    </citation>
    <scope>NUCLEOTIDE SEQUENCE [LARGE SCALE GENOMIC DNA]</scope>
    <source>
        <strain evidence="15 16">F-408</strain>
    </source>
</reference>
<evidence type="ECO:0000256" key="7">
    <source>
        <dbReference type="ARBA" id="ARBA00022771"/>
    </source>
</evidence>
<name>A0ABR7J166_9FLAO</name>